<evidence type="ECO:0000313" key="1">
    <source>
        <dbReference type="EMBL" id="KXT08749.1"/>
    </source>
</evidence>
<proteinExistence type="predicted"/>
<dbReference type="OrthoDB" id="3646623at2759"/>
<dbReference type="AlphaFoldDB" id="A0A139I227"/>
<keyword evidence="2" id="KW-1185">Reference proteome</keyword>
<name>A0A139I227_9PEZI</name>
<dbReference type="EMBL" id="LFZO01000405">
    <property type="protein sequence ID" value="KXT08749.1"/>
    <property type="molecule type" value="Genomic_DNA"/>
</dbReference>
<evidence type="ECO:0000313" key="2">
    <source>
        <dbReference type="Proteomes" id="UP000073492"/>
    </source>
</evidence>
<reference evidence="1 2" key="1">
    <citation type="submission" date="2015-07" db="EMBL/GenBank/DDBJ databases">
        <title>Comparative genomics of the Sigatoka disease complex on banana suggests a link between parallel evolutionary changes in Pseudocercospora fijiensis and Pseudocercospora eumusae and increased virulence on the banana host.</title>
        <authorList>
            <person name="Chang T.-C."/>
            <person name="Salvucci A."/>
            <person name="Crous P.W."/>
            <person name="Stergiopoulos I."/>
        </authorList>
    </citation>
    <scope>NUCLEOTIDE SEQUENCE [LARGE SCALE GENOMIC DNA]</scope>
    <source>
        <strain evidence="1 2">CBS 116634</strain>
    </source>
</reference>
<accession>A0A139I227</accession>
<comment type="caution">
    <text evidence="1">The sequence shown here is derived from an EMBL/GenBank/DDBJ whole genome shotgun (WGS) entry which is preliminary data.</text>
</comment>
<dbReference type="STRING" id="113226.A0A139I227"/>
<sequence length="76" mass="7877">MDFKLVDSSAPDNILAVFIKSSGWTCPESGSLRFYTELDQDLELMAMAAILGIEERIRRNNNAGAAAGGAGGGGGA</sequence>
<organism evidence="1 2">
    <name type="scientific">Pseudocercospora musae</name>
    <dbReference type="NCBI Taxonomy" id="113226"/>
    <lineage>
        <taxon>Eukaryota</taxon>
        <taxon>Fungi</taxon>
        <taxon>Dikarya</taxon>
        <taxon>Ascomycota</taxon>
        <taxon>Pezizomycotina</taxon>
        <taxon>Dothideomycetes</taxon>
        <taxon>Dothideomycetidae</taxon>
        <taxon>Mycosphaerellales</taxon>
        <taxon>Mycosphaerellaceae</taxon>
        <taxon>Pseudocercospora</taxon>
    </lineage>
</organism>
<feature type="non-terminal residue" evidence="1">
    <location>
        <position position="76"/>
    </location>
</feature>
<dbReference type="Proteomes" id="UP000073492">
    <property type="component" value="Unassembled WGS sequence"/>
</dbReference>
<gene>
    <name evidence="1" type="ORF">AC579_6442</name>
</gene>
<protein>
    <submittedName>
        <fullName evidence="1">Uncharacterized protein</fullName>
    </submittedName>
</protein>